<dbReference type="InterPro" id="IPR017871">
    <property type="entry name" value="ABC_transporter-like_CS"/>
</dbReference>
<dbReference type="PANTHER" id="PTHR43582">
    <property type="entry name" value="LINEARMYCIN RESISTANCE ATP-BINDING PROTEIN LNRL"/>
    <property type="match status" value="1"/>
</dbReference>
<sequence length="311" mass="35043">MKAIEIQNLTKRYKDFLAVDNISLSIEEGEIYGLLGPNGAGKSTTINIICGILNSSYGEIKILGETLSIKDKSARKYLGLVPQQVALYNEYSAYENVKFFGSLYGLKGNELEECVKKALEFTGLLDMKDKRASDFSGGMLRRLNIACGIVHNPKIVIMDEPTVGIDPQSRNHILQSVKKLNEKGTTVIYTTHYMEEVEEICSKIAIMDNGKVIVEGSKEELKSIVSDKKSLILRIDNFETIDEKEIKNIKGVTDVIIDENEITINTEKEINNLDKIINYFTTNKIEIRDIGYEDINLETVFLSLTGRRLRE</sequence>
<dbReference type="InterPro" id="IPR027417">
    <property type="entry name" value="P-loop_NTPase"/>
</dbReference>
<protein>
    <submittedName>
        <fullName evidence="4">ABC transporter ATP-binding protein</fullName>
    </submittedName>
</protein>
<dbReference type="InterPro" id="IPR003439">
    <property type="entry name" value="ABC_transporter-like_ATP-bd"/>
</dbReference>
<dbReference type="Gene3D" id="3.40.50.300">
    <property type="entry name" value="P-loop containing nucleotide triphosphate hydrolases"/>
    <property type="match status" value="1"/>
</dbReference>
<dbReference type="PROSITE" id="PS00211">
    <property type="entry name" value="ABC_TRANSPORTER_1"/>
    <property type="match status" value="1"/>
</dbReference>
<gene>
    <name evidence="4" type="ORF">G3M99_17515</name>
</gene>
<comment type="caution">
    <text evidence="4">The sequence shown here is derived from an EMBL/GenBank/DDBJ whole genome shotgun (WGS) entry which is preliminary data.</text>
</comment>
<accession>A0A6M0H8H1</accession>
<evidence type="ECO:0000313" key="5">
    <source>
        <dbReference type="Proteomes" id="UP000481872"/>
    </source>
</evidence>
<reference evidence="4 5" key="1">
    <citation type="submission" date="2020-02" db="EMBL/GenBank/DDBJ databases">
        <title>Genome assembly of a novel Clostridium senegalense strain.</title>
        <authorList>
            <person name="Gupta T.B."/>
            <person name="Jauregui R."/>
            <person name="Maclean P."/>
            <person name="Nawarathana A."/>
            <person name="Brightwell G."/>
        </authorList>
    </citation>
    <scope>NUCLEOTIDE SEQUENCE [LARGE SCALE GENOMIC DNA]</scope>
    <source>
        <strain evidence="4 5">AGRFS4</strain>
    </source>
</reference>
<dbReference type="PROSITE" id="PS50893">
    <property type="entry name" value="ABC_TRANSPORTER_2"/>
    <property type="match status" value="1"/>
</dbReference>
<name>A0A6M0H8H1_9CLOT</name>
<feature type="domain" description="ABC transporter" evidence="3">
    <location>
        <begin position="4"/>
        <end position="234"/>
    </location>
</feature>
<dbReference type="PANTHER" id="PTHR43582:SF2">
    <property type="entry name" value="LINEARMYCIN RESISTANCE ATP-BINDING PROTEIN LNRL"/>
    <property type="match status" value="1"/>
</dbReference>
<dbReference type="GO" id="GO:0005524">
    <property type="term" value="F:ATP binding"/>
    <property type="evidence" value="ECO:0007669"/>
    <property type="project" value="UniProtKB-KW"/>
</dbReference>
<dbReference type="InterPro" id="IPR003593">
    <property type="entry name" value="AAA+_ATPase"/>
</dbReference>
<dbReference type="SMART" id="SM00382">
    <property type="entry name" value="AAA"/>
    <property type="match status" value="1"/>
</dbReference>
<keyword evidence="2 4" id="KW-0067">ATP-binding</keyword>
<dbReference type="Proteomes" id="UP000481872">
    <property type="component" value="Unassembled WGS sequence"/>
</dbReference>
<proteinExistence type="predicted"/>
<dbReference type="SUPFAM" id="SSF52540">
    <property type="entry name" value="P-loop containing nucleoside triphosphate hydrolases"/>
    <property type="match status" value="1"/>
</dbReference>
<dbReference type="Pfam" id="PF00005">
    <property type="entry name" value="ABC_tran"/>
    <property type="match status" value="1"/>
</dbReference>
<evidence type="ECO:0000256" key="1">
    <source>
        <dbReference type="ARBA" id="ARBA00022741"/>
    </source>
</evidence>
<keyword evidence="5" id="KW-1185">Reference proteome</keyword>
<dbReference type="EMBL" id="JAAGPU010000055">
    <property type="protein sequence ID" value="NEU06604.1"/>
    <property type="molecule type" value="Genomic_DNA"/>
</dbReference>
<evidence type="ECO:0000256" key="2">
    <source>
        <dbReference type="ARBA" id="ARBA00022840"/>
    </source>
</evidence>
<evidence type="ECO:0000259" key="3">
    <source>
        <dbReference type="PROSITE" id="PS50893"/>
    </source>
</evidence>
<dbReference type="AlphaFoldDB" id="A0A6M0H8H1"/>
<dbReference type="RefSeq" id="WP_199870925.1">
    <property type="nucleotide sequence ID" value="NZ_JAAGPU010000055.1"/>
</dbReference>
<dbReference type="GO" id="GO:0016887">
    <property type="term" value="F:ATP hydrolysis activity"/>
    <property type="evidence" value="ECO:0007669"/>
    <property type="project" value="InterPro"/>
</dbReference>
<organism evidence="4 5">
    <name type="scientific">Clostridium senegalense</name>
    <dbReference type="NCBI Taxonomy" id="1465809"/>
    <lineage>
        <taxon>Bacteria</taxon>
        <taxon>Bacillati</taxon>
        <taxon>Bacillota</taxon>
        <taxon>Clostridia</taxon>
        <taxon>Eubacteriales</taxon>
        <taxon>Clostridiaceae</taxon>
        <taxon>Clostridium</taxon>
    </lineage>
</organism>
<keyword evidence="1" id="KW-0547">Nucleotide-binding</keyword>
<evidence type="ECO:0000313" key="4">
    <source>
        <dbReference type="EMBL" id="NEU06604.1"/>
    </source>
</evidence>